<dbReference type="Proteomes" id="UP000217209">
    <property type="component" value="Chromosome"/>
</dbReference>
<dbReference type="OrthoDB" id="4421727at2"/>
<keyword evidence="2" id="KW-1185">Reference proteome</keyword>
<organism evidence="1 2">
    <name type="scientific">Corynebacterium glaucum</name>
    <dbReference type="NCBI Taxonomy" id="187491"/>
    <lineage>
        <taxon>Bacteria</taxon>
        <taxon>Bacillati</taxon>
        <taxon>Actinomycetota</taxon>
        <taxon>Actinomycetes</taxon>
        <taxon>Mycobacteriales</taxon>
        <taxon>Corynebacteriaceae</taxon>
        <taxon>Corynebacterium</taxon>
    </lineage>
</organism>
<dbReference type="AlphaFoldDB" id="A0A1Q2HY67"/>
<protein>
    <submittedName>
        <fullName evidence="1">Uncharacterized protein</fullName>
    </submittedName>
</protein>
<dbReference type="EMBL" id="CP019688">
    <property type="protein sequence ID" value="AQQ15792.1"/>
    <property type="molecule type" value="Genomic_DNA"/>
</dbReference>
<name>A0A1Q2HY67_9CORY</name>
<evidence type="ECO:0000313" key="1">
    <source>
        <dbReference type="EMBL" id="AQQ15792.1"/>
    </source>
</evidence>
<dbReference type="RefSeq" id="WP_095660427.1">
    <property type="nucleotide sequence ID" value="NZ_BAAAKB010000032.1"/>
</dbReference>
<sequence length="194" mass="21208">MKLRSVETRELRSGPAIVFVDDLGAPYELSHFDSGSVFTEHPPSLEIAPDDWLVGINLDARSLGEFWQVATEAGCDRLSYWANAAGAQHLEMVFQSLDMVAIDGVTPVGEWIAFDLTGATRTDGSSAELISGFLIGQRLKRPDTKLVSEEPRAETQPSRRAVLLTKVVHLAKPLKPYLPPSIIHAGYKLLGALK</sequence>
<accession>A0A1Q2HY67</accession>
<gene>
    <name evidence="1" type="ORF">CGLAU_09200</name>
</gene>
<dbReference type="KEGG" id="cgv:CGLAU_09200"/>
<reference evidence="1 2" key="1">
    <citation type="submission" date="2016-12" db="EMBL/GenBank/DDBJ databases">
        <authorList>
            <person name="Song W.-J."/>
            <person name="Kurnit D.M."/>
        </authorList>
    </citation>
    <scope>NUCLEOTIDE SEQUENCE [LARGE SCALE GENOMIC DNA]</scope>
    <source>
        <strain evidence="1 2">DSM 30827</strain>
    </source>
</reference>
<evidence type="ECO:0000313" key="2">
    <source>
        <dbReference type="Proteomes" id="UP000217209"/>
    </source>
</evidence>
<proteinExistence type="predicted"/>